<dbReference type="HAMAP" id="MF_00325">
    <property type="entry name" value="DNApol_II_A_arch"/>
    <property type="match status" value="1"/>
</dbReference>
<evidence type="ECO:0000256" key="8">
    <source>
        <dbReference type="ARBA" id="ARBA00022801"/>
    </source>
</evidence>
<evidence type="ECO:0000256" key="3">
    <source>
        <dbReference type="ARBA" id="ARBA00011315"/>
    </source>
</evidence>
<comment type="catalytic activity">
    <reaction evidence="14 15">
        <text>DNA(n) + a 2'-deoxyribonucleoside 5'-triphosphate = DNA(n+1) + diphosphate</text>
        <dbReference type="Rhea" id="RHEA:22508"/>
        <dbReference type="Rhea" id="RHEA-COMP:17339"/>
        <dbReference type="Rhea" id="RHEA-COMP:17340"/>
        <dbReference type="ChEBI" id="CHEBI:33019"/>
        <dbReference type="ChEBI" id="CHEBI:61560"/>
        <dbReference type="ChEBI" id="CHEBI:173112"/>
        <dbReference type="EC" id="2.7.7.7"/>
    </reaction>
</comment>
<dbReference type="PANTHER" id="PTHR10416">
    <property type="entry name" value="DNA POLYMERASE DELTA SUBUNIT 2"/>
    <property type="match status" value="1"/>
</dbReference>
<accession>A0A7J4JE67</accession>
<keyword evidence="12 15" id="KW-0511">Multifunctional enzyme</keyword>
<feature type="domain" description="DNA polymerase alpha/delta/epsilon subunit B" evidence="16">
    <location>
        <begin position="246"/>
        <end position="449"/>
    </location>
</feature>
<dbReference type="GO" id="GO:0008310">
    <property type="term" value="F:single-stranded DNA 3'-5' DNA exonuclease activity"/>
    <property type="evidence" value="ECO:0007669"/>
    <property type="project" value="UniProtKB-EC"/>
</dbReference>
<keyword evidence="7 15" id="KW-0540">Nuclease</keyword>
<name>A0A7J4JE67_9ARCH</name>
<evidence type="ECO:0000256" key="6">
    <source>
        <dbReference type="ARBA" id="ARBA00022705"/>
    </source>
</evidence>
<dbReference type="InterPro" id="IPR029052">
    <property type="entry name" value="Metallo-depent_PP-like"/>
</dbReference>
<sequence>MEATAIHEPATDEEVLAYATQKQVLVDEKALKLLARFPQYREVVDRLALTTFMLTEESVNKAIVALETKLVAEPEALHLDKAALKAGARESDARYRILWELDVTDKSTSEGSIRDFIGFFRDKFEFLSGLLRKRQGFQPKGLDSVKMLPPKTACDLIGMVNEKWESKNGNQILRLEDLETELIVVISKENKELVSYTERILQDAVIGVRGQKIGPEMVIANDLFLPDLPQRPFRKAERDVCLASISDLHVGSKLFLEKEFTAFIEWLNGKTENEKDSELVKKIRYLVIAGDCVDGVGIYPDQFDELAVKDIFEQYRKFSAYLQAVPKHIQVIVCPGQHDAVRRAEPQPAIPPEFVPELREAGNVHFVGSPAWVEVEGLNVLVYHGSSVHDLYAAVNFLSPKNPEKALVELLKRRDLMVGYGLKNIYIPEKKDYMLLRLEPDLFIAGDMHRNGYDSYRGCLVVANGTWQTATKFQSEKGHVPTPGRVAIVHLNTGNIEEKRFYGEQ</sequence>
<dbReference type="EC" id="3.1.11.1" evidence="15"/>
<dbReference type="PIRSF" id="PIRSF000803">
    <property type="entry name" value="Arc_Pol2_small"/>
    <property type="match status" value="1"/>
</dbReference>
<dbReference type="EMBL" id="JAGVWE010000004">
    <property type="protein sequence ID" value="MBS3063063.1"/>
    <property type="molecule type" value="Genomic_DNA"/>
</dbReference>
<reference evidence="18" key="3">
    <citation type="submission" date="2021-05" db="EMBL/GenBank/DDBJ databases">
        <title>Protein family content uncovers lineage relationships and bacterial pathway maintenance mechanisms in DPANN archaea.</title>
        <authorList>
            <person name="Castelle C.J."/>
            <person name="Meheust R."/>
            <person name="Jaffe A.L."/>
            <person name="Seitz K."/>
            <person name="Gong X."/>
            <person name="Baker B.J."/>
            <person name="Banfield J.F."/>
        </authorList>
    </citation>
    <scope>NUCLEOTIDE SEQUENCE</scope>
    <source>
        <strain evidence="18">RIFCSPLOWO2_01_FULL_58_19</strain>
    </source>
</reference>
<dbReference type="GO" id="GO:0003887">
    <property type="term" value="F:DNA-directed DNA polymerase activity"/>
    <property type="evidence" value="ECO:0007669"/>
    <property type="project" value="UniProtKB-UniRule"/>
</dbReference>
<evidence type="ECO:0000256" key="9">
    <source>
        <dbReference type="ARBA" id="ARBA00022839"/>
    </source>
</evidence>
<gene>
    <name evidence="15" type="primary">polB</name>
    <name evidence="17" type="ORF">HA252_01365</name>
    <name evidence="18" type="ORF">J4203_04270</name>
</gene>
<evidence type="ECO:0000256" key="15">
    <source>
        <dbReference type="HAMAP-Rule" id="MF_00325"/>
    </source>
</evidence>
<dbReference type="GO" id="GO:0006308">
    <property type="term" value="P:DNA catabolic process"/>
    <property type="evidence" value="ECO:0007669"/>
    <property type="project" value="UniProtKB-UniRule"/>
</dbReference>
<comment type="caution">
    <text evidence="17">The sequence shown here is derived from an EMBL/GenBank/DDBJ whole genome shotgun (WGS) entry which is preliminary data.</text>
</comment>
<dbReference type="Proteomes" id="UP000678237">
    <property type="component" value="Unassembled WGS sequence"/>
</dbReference>
<dbReference type="AlphaFoldDB" id="A0A7J4JE67"/>
<evidence type="ECO:0000313" key="19">
    <source>
        <dbReference type="Proteomes" id="UP000564964"/>
    </source>
</evidence>
<keyword evidence="9 15" id="KW-0269">Exonuclease</keyword>
<evidence type="ECO:0000256" key="11">
    <source>
        <dbReference type="ARBA" id="ARBA00023125"/>
    </source>
</evidence>
<evidence type="ECO:0000259" key="16">
    <source>
        <dbReference type="Pfam" id="PF04042"/>
    </source>
</evidence>
<evidence type="ECO:0000256" key="5">
    <source>
        <dbReference type="ARBA" id="ARBA00022695"/>
    </source>
</evidence>
<keyword evidence="10 15" id="KW-0239">DNA-directed DNA polymerase</keyword>
<dbReference type="GO" id="GO:0042575">
    <property type="term" value="C:DNA polymerase complex"/>
    <property type="evidence" value="ECO:0007669"/>
    <property type="project" value="TreeGrafter"/>
</dbReference>
<dbReference type="EMBL" id="DUGH01000032">
    <property type="protein sequence ID" value="HIH16033.1"/>
    <property type="molecule type" value="Genomic_DNA"/>
</dbReference>
<dbReference type="GO" id="GO:0003677">
    <property type="term" value="F:DNA binding"/>
    <property type="evidence" value="ECO:0007669"/>
    <property type="project" value="UniProtKB-UniRule"/>
</dbReference>
<reference evidence="19" key="1">
    <citation type="journal article" date="2020" name="bioRxiv">
        <title>A rank-normalized archaeal taxonomy based on genome phylogeny resolves widespread incomplete and uneven classifications.</title>
        <authorList>
            <person name="Rinke C."/>
            <person name="Chuvochina M."/>
            <person name="Mussig A.J."/>
            <person name="Chaumeil P.-A."/>
            <person name="Waite D.W."/>
            <person name="Whitman W.B."/>
            <person name="Parks D.H."/>
            <person name="Hugenholtz P."/>
        </authorList>
    </citation>
    <scope>NUCLEOTIDE SEQUENCE [LARGE SCALE GENOMIC DNA]</scope>
</reference>
<dbReference type="PANTHER" id="PTHR10416:SF0">
    <property type="entry name" value="DNA POLYMERASE DELTA SUBUNIT 2"/>
    <property type="match status" value="1"/>
</dbReference>
<comment type="function">
    <text evidence="13 15">Possesses two activities: a DNA synthesis (polymerase) and an exonucleolytic activity that degrades single-stranded DNA in the 3' to 5' direction. Has a template-primer preference which is characteristic of a replicative DNA polymerase.</text>
</comment>
<dbReference type="InterPro" id="IPR011149">
    <property type="entry name" value="Pol2_small_arc"/>
</dbReference>
<evidence type="ECO:0000256" key="14">
    <source>
        <dbReference type="ARBA" id="ARBA00049244"/>
    </source>
</evidence>
<evidence type="ECO:0000256" key="1">
    <source>
        <dbReference type="ARBA" id="ARBA00000563"/>
    </source>
</evidence>
<evidence type="ECO:0000313" key="17">
    <source>
        <dbReference type="EMBL" id="HIH16033.1"/>
    </source>
</evidence>
<dbReference type="EC" id="2.7.7.7" evidence="15"/>
<evidence type="ECO:0000256" key="4">
    <source>
        <dbReference type="ARBA" id="ARBA00022679"/>
    </source>
</evidence>
<comment type="subunit">
    <text evidence="3 15">Heterodimer of a large subunit and a small subunit.</text>
</comment>
<keyword evidence="8 15" id="KW-0378">Hydrolase</keyword>
<comment type="catalytic activity">
    <reaction evidence="1 15">
        <text>Exonucleolytic cleavage in the 3'- to 5'-direction to yield nucleoside 5'-phosphates.</text>
        <dbReference type="EC" id="3.1.11.1"/>
    </reaction>
</comment>
<dbReference type="InterPro" id="IPR007185">
    <property type="entry name" value="DNA_pol_a/d/e_bsu"/>
</dbReference>
<evidence type="ECO:0000256" key="2">
    <source>
        <dbReference type="ARBA" id="ARBA00006035"/>
    </source>
</evidence>
<dbReference type="SUPFAM" id="SSF56300">
    <property type="entry name" value="Metallo-dependent phosphatases"/>
    <property type="match status" value="1"/>
</dbReference>
<comment type="similarity">
    <text evidence="2 15">Belongs to the DNA polymerase delta/II small subunit family.</text>
</comment>
<dbReference type="Pfam" id="PF04042">
    <property type="entry name" value="DNA_pol_E_B"/>
    <property type="match status" value="1"/>
</dbReference>
<evidence type="ECO:0000256" key="13">
    <source>
        <dbReference type="ARBA" id="ARBA00024817"/>
    </source>
</evidence>
<evidence type="ECO:0000256" key="10">
    <source>
        <dbReference type="ARBA" id="ARBA00022932"/>
    </source>
</evidence>
<keyword evidence="11 15" id="KW-0238">DNA-binding</keyword>
<dbReference type="Gene3D" id="3.60.21.50">
    <property type="match status" value="1"/>
</dbReference>
<keyword evidence="5 15" id="KW-0548">Nucleotidyltransferase</keyword>
<evidence type="ECO:0000256" key="7">
    <source>
        <dbReference type="ARBA" id="ARBA00022722"/>
    </source>
</evidence>
<keyword evidence="4 15" id="KW-0808">Transferase</keyword>
<dbReference type="GO" id="GO:0006271">
    <property type="term" value="P:DNA strand elongation involved in DNA replication"/>
    <property type="evidence" value="ECO:0007669"/>
    <property type="project" value="TreeGrafter"/>
</dbReference>
<reference evidence="18" key="2">
    <citation type="submission" date="2021-03" db="EMBL/GenBank/DDBJ databases">
        <authorList>
            <person name="Jaffe A."/>
        </authorList>
    </citation>
    <scope>NUCLEOTIDE SEQUENCE</scope>
    <source>
        <strain evidence="18">RIFCSPLOWO2_01_FULL_58_19</strain>
    </source>
</reference>
<dbReference type="InterPro" id="IPR024826">
    <property type="entry name" value="DNA_pol_delta/II_ssu"/>
</dbReference>
<proteinExistence type="inferred from homology"/>
<organism evidence="17 19">
    <name type="scientific">Candidatus Iainarchaeum sp</name>
    <dbReference type="NCBI Taxonomy" id="3101447"/>
    <lineage>
        <taxon>Archaea</taxon>
        <taxon>Candidatus Iainarchaeota</taxon>
        <taxon>Candidatus Iainarchaeia</taxon>
        <taxon>Candidatus Iainarchaeales</taxon>
        <taxon>Candidatus Iainarchaeaceae</taxon>
        <taxon>Candidatus Iainarchaeum</taxon>
    </lineage>
</organism>
<evidence type="ECO:0000313" key="18">
    <source>
        <dbReference type="EMBL" id="MBS3063063.1"/>
    </source>
</evidence>
<evidence type="ECO:0000256" key="12">
    <source>
        <dbReference type="ARBA" id="ARBA00023268"/>
    </source>
</evidence>
<protein>
    <recommendedName>
        <fullName evidence="15">DNA polymerase II small subunit</fullName>
        <shortName evidence="15">Pol II</shortName>
        <ecNumber evidence="15">2.7.7.7</ecNumber>
    </recommendedName>
    <alternativeName>
        <fullName evidence="15">Exodeoxyribonuclease small subunit</fullName>
        <ecNumber evidence="15">3.1.11.1</ecNumber>
    </alternativeName>
</protein>
<keyword evidence="6 15" id="KW-0235">DNA replication</keyword>
<dbReference type="Proteomes" id="UP000564964">
    <property type="component" value="Unassembled WGS sequence"/>
</dbReference>